<reference evidence="1 2" key="1">
    <citation type="submission" date="2016-10" db="EMBL/GenBank/DDBJ databases">
        <title>The genome sequence of Colletotrichum fioriniae PJ7.</title>
        <authorList>
            <person name="Baroncelli R."/>
        </authorList>
    </citation>
    <scope>NUCLEOTIDE SEQUENCE [LARGE SCALE GENOMIC DNA]</scope>
    <source>
        <strain evidence="1 2">IMI 384185</strain>
    </source>
</reference>
<name>A0ABQ9S495_9PEZI</name>
<dbReference type="Proteomes" id="UP001241169">
    <property type="component" value="Unassembled WGS sequence"/>
</dbReference>
<evidence type="ECO:0000313" key="2">
    <source>
        <dbReference type="Proteomes" id="UP001241169"/>
    </source>
</evidence>
<proteinExistence type="predicted"/>
<comment type="caution">
    <text evidence="1">The sequence shown here is derived from an EMBL/GenBank/DDBJ whole genome shotgun (WGS) entry which is preliminary data.</text>
</comment>
<dbReference type="EMBL" id="MOPA01000014">
    <property type="protein sequence ID" value="KAK1523156.1"/>
    <property type="molecule type" value="Genomic_DNA"/>
</dbReference>
<sequence length="64" mass="7750">LEFIEACLVITDIPYTRYFRTKVPYRFREGFSYYRTYIKAKKPCDGVLIVLTRKFIFLLIFILS</sequence>
<evidence type="ECO:0000313" key="1">
    <source>
        <dbReference type="EMBL" id="KAK1523156.1"/>
    </source>
</evidence>
<accession>A0ABQ9S495</accession>
<protein>
    <submittedName>
        <fullName evidence="1">Uncharacterized protein</fullName>
    </submittedName>
</protein>
<keyword evidence="2" id="KW-1185">Reference proteome</keyword>
<organism evidence="1 2">
    <name type="scientific">Colletotrichum paranaense</name>
    <dbReference type="NCBI Taxonomy" id="1914294"/>
    <lineage>
        <taxon>Eukaryota</taxon>
        <taxon>Fungi</taxon>
        <taxon>Dikarya</taxon>
        <taxon>Ascomycota</taxon>
        <taxon>Pezizomycotina</taxon>
        <taxon>Sordariomycetes</taxon>
        <taxon>Hypocreomycetidae</taxon>
        <taxon>Glomerellales</taxon>
        <taxon>Glomerellaceae</taxon>
        <taxon>Colletotrichum</taxon>
        <taxon>Colletotrichum acutatum species complex</taxon>
    </lineage>
</organism>
<dbReference type="RefSeq" id="XP_060342995.1">
    <property type="nucleotide sequence ID" value="XM_060498261.1"/>
</dbReference>
<feature type="non-terminal residue" evidence="1">
    <location>
        <position position="1"/>
    </location>
</feature>
<gene>
    <name evidence="1" type="ORF">CPAR01_14009</name>
</gene>
<dbReference type="GeneID" id="85382160"/>